<dbReference type="InterPro" id="IPR025932">
    <property type="entry name" value="Trypano_VSG_B_N_dom"/>
</dbReference>
<dbReference type="VEuPathDB" id="TriTrypDB:Tb11.v5.0118"/>
<dbReference type="AlphaFoldDB" id="A0A1J0RB25"/>
<protein>
    <submittedName>
        <fullName evidence="10">Variant surface glycoprotein 1125.4793</fullName>
    </submittedName>
</protein>
<dbReference type="EMBL" id="KX701048">
    <property type="protein sequence ID" value="APD75004.1"/>
    <property type="molecule type" value="Genomic_DNA"/>
</dbReference>
<dbReference type="VEuPathDB" id="TriTrypDB:Tb427_000596400"/>
<dbReference type="GO" id="GO:0005886">
    <property type="term" value="C:plasma membrane"/>
    <property type="evidence" value="ECO:0007669"/>
    <property type="project" value="UniProtKB-SubCell"/>
</dbReference>
<sequence length="456" mass="48977">METTRITMNTCTALKIKAQATIILLIGLVLGRPATGNVAEADNTQTFEAVCDLFQLAEGKLPDDVSLEDGATEIKKLQAINMSLAPKTWSGMFTKGAFEPQSWDEATTAGLKPDQKWKNNWAEWQAAVIDTNPANEPGKSIASSHFPKLTGQAAKLAQVCIATILGKARMHQKAIEDTKNSLKTLSNVDLMKKMNEAAYGVETGKGTFDASGPVATGNGVVAQCDTDGTVDTKQSLAYAMQCLCFDASQSTGTKACRKDRADTQGWDTAPRNLQTAFTEVRALCLPGGSKKVTAPAIRSAVNRIHSSIKMISDVGYLGAYVTTGCTATVANGFCVKYNTKIKTDSDKFGELTYVANMLHVADALEQREDGSKRAHSAMQAIKSEVETAWLISNETLALQDLTSAVKTAATTSSQAQTKKTKRNKKNVKILKNKLSSKTMETANGTELIKKVEITAN</sequence>
<evidence type="ECO:0000256" key="3">
    <source>
        <dbReference type="ARBA" id="ARBA00022475"/>
    </source>
</evidence>
<evidence type="ECO:0000256" key="8">
    <source>
        <dbReference type="ARBA" id="ARBA00023288"/>
    </source>
</evidence>
<reference evidence="10" key="1">
    <citation type="submission" date="2016-08" db="EMBL/GenBank/DDBJ databases">
        <title>VSG repertoire of Trypanosoma brucei EATRO 1125.</title>
        <authorList>
            <person name="Cross G.A."/>
        </authorList>
    </citation>
    <scope>NUCLEOTIDE SEQUENCE</scope>
    <source>
        <strain evidence="10">EATRO 1125</strain>
    </source>
</reference>
<evidence type="ECO:0000256" key="5">
    <source>
        <dbReference type="ARBA" id="ARBA00022729"/>
    </source>
</evidence>
<comment type="subcellular location">
    <subcellularLocation>
        <location evidence="2">Cell membrane</location>
        <topology evidence="2">Lipid-anchor</topology>
        <topology evidence="2">GPI-anchor</topology>
    </subcellularLocation>
</comment>
<keyword evidence="7" id="KW-0325">Glycoprotein</keyword>
<evidence type="ECO:0000256" key="7">
    <source>
        <dbReference type="ARBA" id="ARBA00023180"/>
    </source>
</evidence>
<feature type="domain" description="Trypanosome variant surface glycoprotein B-type N-terminal" evidence="9">
    <location>
        <begin position="32"/>
        <end position="382"/>
    </location>
</feature>
<evidence type="ECO:0000313" key="10">
    <source>
        <dbReference type="EMBL" id="APD75004.1"/>
    </source>
</evidence>
<keyword evidence="3" id="KW-1003">Cell membrane</keyword>
<keyword evidence="4" id="KW-0336">GPI-anchor</keyword>
<evidence type="ECO:0000256" key="2">
    <source>
        <dbReference type="ARBA" id="ARBA00004609"/>
    </source>
</evidence>
<organism evidence="10">
    <name type="scientific">Trypanosoma brucei</name>
    <dbReference type="NCBI Taxonomy" id="5691"/>
    <lineage>
        <taxon>Eukaryota</taxon>
        <taxon>Discoba</taxon>
        <taxon>Euglenozoa</taxon>
        <taxon>Kinetoplastea</taxon>
        <taxon>Metakinetoplastina</taxon>
        <taxon>Trypanosomatida</taxon>
        <taxon>Trypanosomatidae</taxon>
        <taxon>Trypanosoma</taxon>
    </lineage>
</organism>
<comment type="function">
    <text evidence="1">VSG forms a coat on the surface of the parasite. The trypanosome evades the immune response of the host by expressing a series of antigenically distinct VSGs from an estimated 1000 VSG genes.</text>
</comment>
<evidence type="ECO:0000256" key="1">
    <source>
        <dbReference type="ARBA" id="ARBA00002523"/>
    </source>
</evidence>
<dbReference type="GO" id="GO:0098552">
    <property type="term" value="C:side of membrane"/>
    <property type="evidence" value="ECO:0007669"/>
    <property type="project" value="UniProtKB-KW"/>
</dbReference>
<keyword evidence="6" id="KW-0472">Membrane</keyword>
<keyword evidence="5" id="KW-0732">Signal</keyword>
<accession>A0A1J0RB25</accession>
<name>A0A1J0RB25_9TRYP</name>
<dbReference type="VEuPathDB" id="TriTrypDB:Tb1125.11.19010"/>
<evidence type="ECO:0000256" key="6">
    <source>
        <dbReference type="ARBA" id="ARBA00023136"/>
    </source>
</evidence>
<proteinExistence type="predicted"/>
<evidence type="ECO:0000259" key="9">
    <source>
        <dbReference type="Pfam" id="PF13206"/>
    </source>
</evidence>
<keyword evidence="8" id="KW-0449">Lipoprotein</keyword>
<evidence type="ECO:0000256" key="4">
    <source>
        <dbReference type="ARBA" id="ARBA00022622"/>
    </source>
</evidence>
<dbReference type="Pfam" id="PF13206">
    <property type="entry name" value="VSG_B"/>
    <property type="match status" value="1"/>
</dbReference>